<evidence type="ECO:0000256" key="4">
    <source>
        <dbReference type="ARBA" id="ARBA00022989"/>
    </source>
</evidence>
<evidence type="ECO:0008006" key="9">
    <source>
        <dbReference type="Google" id="ProtNLM"/>
    </source>
</evidence>
<dbReference type="EMBL" id="SDMK01000002">
    <property type="protein sequence ID" value="RXS95145.1"/>
    <property type="molecule type" value="Genomic_DNA"/>
</dbReference>
<feature type="transmembrane region" description="Helical" evidence="6">
    <location>
        <begin position="312"/>
        <end position="335"/>
    </location>
</feature>
<evidence type="ECO:0000256" key="1">
    <source>
        <dbReference type="ARBA" id="ARBA00004651"/>
    </source>
</evidence>
<dbReference type="OrthoDB" id="104353at2"/>
<comment type="caution">
    <text evidence="7">The sequence shown here is derived from an EMBL/GenBank/DDBJ whole genome shotgun (WGS) entry which is preliminary data.</text>
</comment>
<dbReference type="PANTHER" id="PTHR30250">
    <property type="entry name" value="PST FAMILY PREDICTED COLANIC ACID TRANSPORTER"/>
    <property type="match status" value="1"/>
</dbReference>
<feature type="transmembrane region" description="Helical" evidence="6">
    <location>
        <begin position="130"/>
        <end position="153"/>
    </location>
</feature>
<evidence type="ECO:0000256" key="3">
    <source>
        <dbReference type="ARBA" id="ARBA00022692"/>
    </source>
</evidence>
<feature type="transmembrane region" description="Helical" evidence="6">
    <location>
        <begin position="404"/>
        <end position="425"/>
    </location>
</feature>
<dbReference type="GO" id="GO:0005886">
    <property type="term" value="C:plasma membrane"/>
    <property type="evidence" value="ECO:0007669"/>
    <property type="project" value="UniProtKB-SubCell"/>
</dbReference>
<reference evidence="7 8" key="1">
    <citation type="journal article" date="2016" name="Int. J. Syst. Evol. Microbiol.">
        <title>Acidipila dinghuensis sp. nov., an acidobacterium isolated from forest soil.</title>
        <authorList>
            <person name="Jiang Y.W."/>
            <person name="Wang J."/>
            <person name="Chen M.H."/>
            <person name="Lv Y.Y."/>
            <person name="Qiu L.H."/>
        </authorList>
    </citation>
    <scope>NUCLEOTIDE SEQUENCE [LARGE SCALE GENOMIC DNA]</scope>
    <source>
        <strain evidence="7 8">DHOF10</strain>
    </source>
</reference>
<feature type="transmembrane region" description="Helical" evidence="6">
    <location>
        <begin position="6"/>
        <end position="27"/>
    </location>
</feature>
<keyword evidence="2" id="KW-1003">Cell membrane</keyword>
<feature type="transmembrane region" description="Helical" evidence="6">
    <location>
        <begin position="188"/>
        <end position="208"/>
    </location>
</feature>
<dbReference type="PANTHER" id="PTHR30250:SF26">
    <property type="entry name" value="PSMA PROTEIN"/>
    <property type="match status" value="1"/>
</dbReference>
<dbReference type="InterPro" id="IPR050833">
    <property type="entry name" value="Poly_Biosynth_Transport"/>
</dbReference>
<proteinExistence type="predicted"/>
<feature type="transmembrane region" description="Helical" evidence="6">
    <location>
        <begin position="379"/>
        <end position="398"/>
    </location>
</feature>
<feature type="transmembrane region" description="Helical" evidence="6">
    <location>
        <begin position="341"/>
        <end position="359"/>
    </location>
</feature>
<protein>
    <recommendedName>
        <fullName evidence="9">Polysaccharide biosynthesis protein</fullName>
    </recommendedName>
</protein>
<evidence type="ECO:0000313" key="7">
    <source>
        <dbReference type="EMBL" id="RXS95145.1"/>
    </source>
</evidence>
<keyword evidence="4 6" id="KW-1133">Transmembrane helix</keyword>
<organism evidence="7 8">
    <name type="scientific">Silvibacterium dinghuense</name>
    <dbReference type="NCBI Taxonomy" id="1560006"/>
    <lineage>
        <taxon>Bacteria</taxon>
        <taxon>Pseudomonadati</taxon>
        <taxon>Acidobacteriota</taxon>
        <taxon>Terriglobia</taxon>
        <taxon>Terriglobales</taxon>
        <taxon>Acidobacteriaceae</taxon>
        <taxon>Silvibacterium</taxon>
    </lineage>
</organism>
<feature type="transmembrane region" description="Helical" evidence="6">
    <location>
        <begin position="89"/>
        <end position="110"/>
    </location>
</feature>
<comment type="subcellular location">
    <subcellularLocation>
        <location evidence="1">Cell membrane</location>
        <topology evidence="1">Multi-pass membrane protein</topology>
    </subcellularLocation>
</comment>
<gene>
    <name evidence="7" type="ORF">ESZ00_11080</name>
</gene>
<evidence type="ECO:0000256" key="5">
    <source>
        <dbReference type="ARBA" id="ARBA00023136"/>
    </source>
</evidence>
<dbReference type="RefSeq" id="WP_129208313.1">
    <property type="nucleotide sequence ID" value="NZ_BMGU01000003.1"/>
</dbReference>
<sequence length="506" mass="56109">MSLKRILQMLAAFFMGQGVTIVSQLLIPPFFLHRYALGLEVYGEWIALSAAVTYLNTLNYGIQTYATNQTTICYNRGDKEEAQHIQASAMLLLLSIIGIVSLAGLSIFAMPIGSWLHLHHVSTRDASLTLYLLLLQILLNMILSITANSFMVVGKAHRGSYWSQAQRLISIFALAACIWFRASFPILALAQLLSIVLFTVCVVVDIAWHAPMLLPRLRNASWGTAVRMLKPSGHFGLLSLSSFLVWQGPVLLMQRTLGPASVAVFSLARVVFAMGRQALAVISFSIGQEITHLVGQRNWPQLKRLYDLSERVVLVLIPLFSVGIMLLSPFLFTVWLHKRGLYDPSLCFAMALISAVMGIKEHKYQFQSSSNEHERLSKFTLVTYALMLVAAAFLLHPFGLMGFLLVWLAAEAAQLVYILHLNVALFAGAEQISMAPVIRLIGLLAVSFGIAAWPAFHSAQWPLNRVVAVAVLVTLATTIAAYFVFGLHEVRAVLQARFRRRFLPST</sequence>
<evidence type="ECO:0000256" key="2">
    <source>
        <dbReference type="ARBA" id="ARBA00022475"/>
    </source>
</evidence>
<feature type="transmembrane region" description="Helical" evidence="6">
    <location>
        <begin position="165"/>
        <end position="182"/>
    </location>
</feature>
<dbReference type="Proteomes" id="UP000290253">
    <property type="component" value="Unassembled WGS sequence"/>
</dbReference>
<keyword evidence="8" id="KW-1185">Reference proteome</keyword>
<feature type="transmembrane region" description="Helical" evidence="6">
    <location>
        <begin position="437"/>
        <end position="456"/>
    </location>
</feature>
<keyword evidence="5 6" id="KW-0472">Membrane</keyword>
<keyword evidence="3 6" id="KW-0812">Transmembrane</keyword>
<evidence type="ECO:0000256" key="6">
    <source>
        <dbReference type="SAM" id="Phobius"/>
    </source>
</evidence>
<accession>A0A4Q1SDK0</accession>
<evidence type="ECO:0000313" key="8">
    <source>
        <dbReference type="Proteomes" id="UP000290253"/>
    </source>
</evidence>
<dbReference type="AlphaFoldDB" id="A0A4Q1SDK0"/>
<name>A0A4Q1SDK0_9BACT</name>
<feature type="transmembrane region" description="Helical" evidence="6">
    <location>
        <begin position="468"/>
        <end position="490"/>
    </location>
</feature>